<evidence type="ECO:0000313" key="2">
    <source>
        <dbReference type="Proteomes" id="UP000326678"/>
    </source>
</evidence>
<sequence>MWEVGRYAWKLENIQILTEPIPAKGYLGLWNIELLIPPTLCTQQSNNVHCPSYKVGRTETVTHPLCAKCESPLLILSDGCGVCGWIPVSEAGARTRATNFLEESQPHPVAVQKSKGRQRKGCLYKYIENKKLKNGTIASYPRVIGHIQPDNPTHWRWGFNWEEKIDGEWKGRSIGSIPVGAIALIQSMQNEGVPLEEIIGFIKRAKNKKS</sequence>
<proteinExistence type="predicted"/>
<dbReference type="EMBL" id="CP045227">
    <property type="protein sequence ID" value="QFS49656.1"/>
    <property type="molecule type" value="Genomic_DNA"/>
</dbReference>
<protein>
    <submittedName>
        <fullName evidence="1">Uncharacterized protein</fullName>
    </submittedName>
</protein>
<gene>
    <name evidence="1" type="ORF">GXM_07150</name>
</gene>
<dbReference type="KEGG" id="nsh:GXM_07150"/>
<accession>A0A5P8WBU9</accession>
<dbReference type="Proteomes" id="UP000326678">
    <property type="component" value="Chromosome Gxm2"/>
</dbReference>
<keyword evidence="2" id="KW-1185">Reference proteome</keyword>
<dbReference type="AlphaFoldDB" id="A0A5P8WBU9"/>
<evidence type="ECO:0000313" key="1">
    <source>
        <dbReference type="EMBL" id="QFS49656.1"/>
    </source>
</evidence>
<name>A0A5P8WBU9_9NOSO</name>
<reference evidence="1 2" key="1">
    <citation type="submission" date="2019-10" db="EMBL/GenBank/DDBJ databases">
        <title>Genomic and transcriptomic insights into the perfect genentic adaptation of a filamentous nitrogen-fixing cyanobacterium to rice fields.</title>
        <authorList>
            <person name="Chen Z."/>
        </authorList>
    </citation>
    <scope>NUCLEOTIDE SEQUENCE [LARGE SCALE GENOMIC DNA]</scope>
    <source>
        <strain evidence="1">CCNUC1</strain>
    </source>
</reference>
<organism evidence="1 2">
    <name type="scientific">Nostoc sphaeroides CCNUC1</name>
    <dbReference type="NCBI Taxonomy" id="2653204"/>
    <lineage>
        <taxon>Bacteria</taxon>
        <taxon>Bacillati</taxon>
        <taxon>Cyanobacteriota</taxon>
        <taxon>Cyanophyceae</taxon>
        <taxon>Nostocales</taxon>
        <taxon>Nostocaceae</taxon>
        <taxon>Nostoc</taxon>
    </lineage>
</organism>